<dbReference type="Pfam" id="PF03807">
    <property type="entry name" value="F420_oxidored"/>
    <property type="match status" value="1"/>
</dbReference>
<keyword evidence="2 4" id="KW-0521">NADP</keyword>
<comment type="catalytic activity">
    <reaction evidence="4">
        <text>L-proline + NAD(+) = (S)-1-pyrroline-5-carboxylate + NADH + 2 H(+)</text>
        <dbReference type="Rhea" id="RHEA:14105"/>
        <dbReference type="ChEBI" id="CHEBI:15378"/>
        <dbReference type="ChEBI" id="CHEBI:17388"/>
        <dbReference type="ChEBI" id="CHEBI:57540"/>
        <dbReference type="ChEBI" id="CHEBI:57945"/>
        <dbReference type="ChEBI" id="CHEBI:60039"/>
        <dbReference type="EC" id="1.5.1.2"/>
    </reaction>
</comment>
<dbReference type="Gene3D" id="3.40.50.720">
    <property type="entry name" value="NAD(P)-binding Rossmann-like Domain"/>
    <property type="match status" value="1"/>
</dbReference>
<dbReference type="InterPro" id="IPR008927">
    <property type="entry name" value="6-PGluconate_DH-like_C_sf"/>
</dbReference>
<comment type="subcellular location">
    <subcellularLocation>
        <location evidence="4">Cytoplasm</location>
    </subcellularLocation>
</comment>
<protein>
    <recommendedName>
        <fullName evidence="4 5">Pyrroline-5-carboxylate reductase</fullName>
        <shortName evidence="4">P5C reductase</shortName>
        <shortName evidence="4">P5CR</shortName>
        <ecNumber evidence="4 5">1.5.1.2</ecNumber>
    </recommendedName>
    <alternativeName>
        <fullName evidence="4">PCA reductase</fullName>
    </alternativeName>
</protein>
<organism evidence="8 9">
    <name type="scientific">Sphingomonas echinoides</name>
    <dbReference type="NCBI Taxonomy" id="59803"/>
    <lineage>
        <taxon>Bacteria</taxon>
        <taxon>Pseudomonadati</taxon>
        <taxon>Pseudomonadota</taxon>
        <taxon>Alphaproteobacteria</taxon>
        <taxon>Sphingomonadales</taxon>
        <taxon>Sphingomonadaceae</taxon>
        <taxon>Sphingomonas</taxon>
    </lineage>
</organism>
<feature type="domain" description="Pyrroline-5-carboxylate reductase dimerisation" evidence="7">
    <location>
        <begin position="164"/>
        <end position="268"/>
    </location>
</feature>
<reference evidence="8 9" key="1">
    <citation type="submission" date="2023-11" db="EMBL/GenBank/DDBJ databases">
        <title>MicrobeMod: A computational toolkit for identifying prokaryotic methylation and restriction-modification with nanopore sequencing.</title>
        <authorList>
            <person name="Crits-Christoph A."/>
            <person name="Kang S.C."/>
            <person name="Lee H."/>
            <person name="Ostrov N."/>
        </authorList>
    </citation>
    <scope>NUCLEOTIDE SEQUENCE [LARGE SCALE GENOMIC DNA]</scope>
    <source>
        <strain evidence="8 9">ATCC 14820</strain>
    </source>
</reference>
<evidence type="ECO:0000259" key="6">
    <source>
        <dbReference type="Pfam" id="PF03807"/>
    </source>
</evidence>
<keyword evidence="9" id="KW-1185">Reference proteome</keyword>
<proteinExistence type="inferred from homology"/>
<evidence type="ECO:0000259" key="7">
    <source>
        <dbReference type="Pfam" id="PF14748"/>
    </source>
</evidence>
<comment type="caution">
    <text evidence="8">The sequence shown here is derived from an EMBL/GenBank/DDBJ whole genome shotgun (WGS) entry which is preliminary data.</text>
</comment>
<dbReference type="Gene3D" id="1.10.3730.10">
    <property type="entry name" value="ProC C-terminal domain-like"/>
    <property type="match status" value="1"/>
</dbReference>
<comment type="similarity">
    <text evidence="1 4">Belongs to the pyrroline-5-carboxylate reductase family.</text>
</comment>
<dbReference type="SUPFAM" id="SSF48179">
    <property type="entry name" value="6-phosphogluconate dehydrogenase C-terminal domain-like"/>
    <property type="match status" value="1"/>
</dbReference>
<evidence type="ECO:0000256" key="5">
    <source>
        <dbReference type="NCBIfam" id="TIGR00112"/>
    </source>
</evidence>
<dbReference type="EMBL" id="JAWXXV010000001">
    <property type="protein sequence ID" value="MDX5985298.1"/>
    <property type="molecule type" value="Genomic_DNA"/>
</dbReference>
<sequence>MDGYDRPERTVTRVWMVGCGTMGGAMLRQWIASGVLAPGNVDVVNRADRLLPAGVRQARDVPSGALPDLVILAMKPQQLDEVAGRFAERLRGVPALVSILAGVEEHALAARFQAGAIVRAMPNLPVGIGKGVVALDSSSADPALRKAITTVMAALGLVEWVDPAQFDAVTALAGCGPAFLYRFIDALAAAGVAQGLPEDQANRLALATVEGSALLAAAADVPPGTLADRVASPDGSTRKGLDVLDQGQALVALLRATVAASAARNAEMAAEARR</sequence>
<feature type="domain" description="Pyrroline-5-carboxylate reductase catalytic N-terminal" evidence="6">
    <location>
        <begin position="16"/>
        <end position="102"/>
    </location>
</feature>
<dbReference type="SUPFAM" id="SSF51735">
    <property type="entry name" value="NAD(P)-binding Rossmann-fold domains"/>
    <property type="match status" value="1"/>
</dbReference>
<dbReference type="PANTHER" id="PTHR11645">
    <property type="entry name" value="PYRROLINE-5-CARBOXYLATE REDUCTASE"/>
    <property type="match status" value="1"/>
</dbReference>
<comment type="pathway">
    <text evidence="4">Amino-acid biosynthesis; L-proline biosynthesis; L-proline from L-glutamate 5-semialdehyde: step 1/1.</text>
</comment>
<evidence type="ECO:0000256" key="1">
    <source>
        <dbReference type="ARBA" id="ARBA00005525"/>
    </source>
</evidence>
<dbReference type="PANTHER" id="PTHR11645:SF0">
    <property type="entry name" value="PYRROLINE-5-CARBOXYLATE REDUCTASE 3"/>
    <property type="match status" value="1"/>
</dbReference>
<dbReference type="NCBIfam" id="TIGR00112">
    <property type="entry name" value="proC"/>
    <property type="match status" value="1"/>
</dbReference>
<evidence type="ECO:0000313" key="8">
    <source>
        <dbReference type="EMBL" id="MDX5985298.1"/>
    </source>
</evidence>
<dbReference type="InterPro" id="IPR000304">
    <property type="entry name" value="Pyrroline-COOH_reductase"/>
</dbReference>
<dbReference type="PIRSF" id="PIRSF000193">
    <property type="entry name" value="Pyrrol-5-carb_rd"/>
    <property type="match status" value="1"/>
</dbReference>
<comment type="catalytic activity">
    <reaction evidence="4">
        <text>L-proline + NADP(+) = (S)-1-pyrroline-5-carboxylate + NADPH + 2 H(+)</text>
        <dbReference type="Rhea" id="RHEA:14109"/>
        <dbReference type="ChEBI" id="CHEBI:15378"/>
        <dbReference type="ChEBI" id="CHEBI:17388"/>
        <dbReference type="ChEBI" id="CHEBI:57783"/>
        <dbReference type="ChEBI" id="CHEBI:58349"/>
        <dbReference type="ChEBI" id="CHEBI:60039"/>
        <dbReference type="EC" id="1.5.1.2"/>
    </reaction>
</comment>
<accession>A0ABU4PQ93</accession>
<evidence type="ECO:0000256" key="3">
    <source>
        <dbReference type="ARBA" id="ARBA00023002"/>
    </source>
</evidence>
<dbReference type="InterPro" id="IPR036291">
    <property type="entry name" value="NAD(P)-bd_dom_sf"/>
</dbReference>
<evidence type="ECO:0000256" key="4">
    <source>
        <dbReference type="HAMAP-Rule" id="MF_01925"/>
    </source>
</evidence>
<dbReference type="HAMAP" id="MF_01925">
    <property type="entry name" value="P5C_reductase"/>
    <property type="match status" value="1"/>
</dbReference>
<evidence type="ECO:0000256" key="2">
    <source>
        <dbReference type="ARBA" id="ARBA00022857"/>
    </source>
</evidence>
<keyword evidence="4" id="KW-0028">Amino-acid biosynthesis</keyword>
<keyword evidence="4" id="KW-0963">Cytoplasm</keyword>
<comment type="function">
    <text evidence="4">Catalyzes the reduction of 1-pyrroline-5-carboxylate (PCA) to L-proline.</text>
</comment>
<evidence type="ECO:0000313" key="9">
    <source>
        <dbReference type="Proteomes" id="UP001279660"/>
    </source>
</evidence>
<dbReference type="Proteomes" id="UP001279660">
    <property type="component" value="Unassembled WGS sequence"/>
</dbReference>
<gene>
    <name evidence="4 8" type="primary">proC</name>
    <name evidence="8" type="ORF">SIL82_13655</name>
</gene>
<dbReference type="EC" id="1.5.1.2" evidence="4 5"/>
<dbReference type="InterPro" id="IPR028939">
    <property type="entry name" value="P5C_Rdtase_cat_N"/>
</dbReference>
<dbReference type="Pfam" id="PF14748">
    <property type="entry name" value="P5CR_dimer"/>
    <property type="match status" value="1"/>
</dbReference>
<dbReference type="InterPro" id="IPR029036">
    <property type="entry name" value="P5CR_dimer"/>
</dbReference>
<dbReference type="GO" id="GO:0004735">
    <property type="term" value="F:pyrroline-5-carboxylate reductase activity"/>
    <property type="evidence" value="ECO:0007669"/>
    <property type="project" value="UniProtKB-EC"/>
</dbReference>
<keyword evidence="4" id="KW-0641">Proline biosynthesis</keyword>
<name>A0ABU4PQ93_9SPHN</name>
<keyword evidence="3 4" id="KW-0560">Oxidoreductase</keyword>